<dbReference type="CDD" id="cd07185">
    <property type="entry name" value="OmpA_C-like"/>
    <property type="match status" value="1"/>
</dbReference>
<evidence type="ECO:0000313" key="5">
    <source>
        <dbReference type="EMBL" id="SDQ96396.1"/>
    </source>
</evidence>
<dbReference type="RefSeq" id="WP_090401854.1">
    <property type="nucleotide sequence ID" value="NZ_FNKM01000002.1"/>
</dbReference>
<accession>A0A1H1F7J6</accession>
<dbReference type="GO" id="GO:0016020">
    <property type="term" value="C:membrane"/>
    <property type="evidence" value="ECO:0007669"/>
    <property type="project" value="UniProtKB-UniRule"/>
</dbReference>
<comment type="caution">
    <text evidence="6">The sequence shown here is derived from an EMBL/GenBank/DDBJ whole genome shotgun (WGS) entry which is preliminary data.</text>
</comment>
<evidence type="ECO:0000313" key="7">
    <source>
        <dbReference type="Proteomes" id="UP000198740"/>
    </source>
</evidence>
<organism evidence="6 8">
    <name type="scientific">Pseudomonas grimontii</name>
    <dbReference type="NCBI Taxonomy" id="129847"/>
    <lineage>
        <taxon>Bacteria</taxon>
        <taxon>Pseudomonadati</taxon>
        <taxon>Pseudomonadota</taxon>
        <taxon>Gammaproteobacteria</taxon>
        <taxon>Pseudomonadales</taxon>
        <taxon>Pseudomonadaceae</taxon>
        <taxon>Pseudomonas</taxon>
    </lineage>
</organism>
<dbReference type="SUPFAM" id="SSF103088">
    <property type="entry name" value="OmpA-like"/>
    <property type="match status" value="1"/>
</dbReference>
<dbReference type="InterPro" id="IPR006665">
    <property type="entry name" value="OmpA-like"/>
</dbReference>
<protein>
    <submittedName>
        <fullName evidence="6">OmpA family protein</fullName>
    </submittedName>
    <submittedName>
        <fullName evidence="5">Outer membrane protein OmpA</fullName>
    </submittedName>
</protein>
<evidence type="ECO:0000313" key="8">
    <source>
        <dbReference type="Proteomes" id="UP000317267"/>
    </source>
</evidence>
<dbReference type="OrthoDB" id="9805832at2"/>
<dbReference type="PANTHER" id="PTHR30329:SF21">
    <property type="entry name" value="LIPOPROTEIN YIAD-RELATED"/>
    <property type="match status" value="1"/>
</dbReference>
<dbReference type="PANTHER" id="PTHR30329">
    <property type="entry name" value="STATOR ELEMENT OF FLAGELLAR MOTOR COMPLEX"/>
    <property type="match status" value="1"/>
</dbReference>
<evidence type="ECO:0000259" key="4">
    <source>
        <dbReference type="PROSITE" id="PS51123"/>
    </source>
</evidence>
<dbReference type="Proteomes" id="UP000317267">
    <property type="component" value="Unassembled WGS sequence"/>
</dbReference>
<dbReference type="InterPro" id="IPR050330">
    <property type="entry name" value="Bact_OuterMem_StrucFunc"/>
</dbReference>
<name>A0A1H1F7J6_9PSED</name>
<dbReference type="Pfam" id="PF00691">
    <property type="entry name" value="OmpA"/>
    <property type="match status" value="1"/>
</dbReference>
<keyword evidence="3" id="KW-0812">Transmembrane</keyword>
<keyword evidence="3" id="KW-1133">Transmembrane helix</keyword>
<dbReference type="Proteomes" id="UP000198740">
    <property type="component" value="Unassembled WGS sequence"/>
</dbReference>
<feature type="region of interest" description="Disordered" evidence="2">
    <location>
        <begin position="264"/>
        <end position="291"/>
    </location>
</feature>
<evidence type="ECO:0000256" key="1">
    <source>
        <dbReference type="PROSITE-ProRule" id="PRU00473"/>
    </source>
</evidence>
<gene>
    <name evidence="6" type="ORF">FIV39_23430</name>
    <name evidence="5" type="ORF">SAMN04490186_2671</name>
</gene>
<evidence type="ECO:0000256" key="2">
    <source>
        <dbReference type="SAM" id="MobiDB-lite"/>
    </source>
</evidence>
<dbReference type="EMBL" id="FNKM01000002">
    <property type="protein sequence ID" value="SDQ96396.1"/>
    <property type="molecule type" value="Genomic_DNA"/>
</dbReference>
<feature type="domain" description="OmpA-like" evidence="4">
    <location>
        <begin position="123"/>
        <end position="244"/>
    </location>
</feature>
<dbReference type="Gene3D" id="3.30.1330.60">
    <property type="entry name" value="OmpA-like domain"/>
    <property type="match status" value="1"/>
</dbReference>
<proteinExistence type="predicted"/>
<reference evidence="5 7" key="1">
    <citation type="submission" date="2016-10" db="EMBL/GenBank/DDBJ databases">
        <authorList>
            <person name="Varghese N."/>
            <person name="Submissions S."/>
        </authorList>
    </citation>
    <scope>NUCLEOTIDE SEQUENCE [LARGE SCALE GENOMIC DNA]</scope>
    <source>
        <strain evidence="5 7">BS2976</strain>
    </source>
</reference>
<sequence>MKAGTHQVNASFTRKISLLAGAVALSGCATLNDAGKNYGTAIGCAGGALLGAGLTYAITGDAKKAIVGGGVGAAAGCVAGNLWQNRLQELERVAREENLNIQVQTLQTQDVVTGNTGAPASTDAGIVAQVQDEGMFATGSAQLSANGQRQVRKLAAAFAPKQGQNTQAAILVVGHTDATGSAATNQRLSEQRARAVASILAEQGISAQRMFFQGAGASRPIADNSDSQQRGKNRRVEIVEVTDRNMLVKRVNAEQNNTKYLAHGTSTEPARTAAKPAKSKPTVVAKPTGESKPADVGTALVDFGGGPASDTRWTLGQAIAPKKAGFALVASAHASDLPSSSCEADRPRESGKVFNLASGQALDTQGTTDYLPGYNNRVWANLVNGHLVTLSPVSILRDGASVDRQPFIEVVKGYDQGNRKSIKSKAVANTYEGEDLVLYRVFTQDPKAPVSCIDVVFSKKNSEATDGALFYPRSHEAFTTRFVPIRA</sequence>
<dbReference type="PROSITE" id="PS51257">
    <property type="entry name" value="PROKAR_LIPOPROTEIN"/>
    <property type="match status" value="1"/>
</dbReference>
<keyword evidence="1 3" id="KW-0472">Membrane</keyword>
<dbReference type="PROSITE" id="PS51123">
    <property type="entry name" value="OMPA_2"/>
    <property type="match status" value="1"/>
</dbReference>
<reference evidence="6 8" key="2">
    <citation type="submission" date="2019-06" db="EMBL/GenBank/DDBJ databases">
        <title>Pseudomonas bimorpha sp. nov. isolated from bovine raw milk and skim milk concentrate.</title>
        <authorList>
            <person name="Hofmann K."/>
            <person name="Huptas C."/>
            <person name="Doll E."/>
            <person name="Scherer S."/>
            <person name="Wenning M."/>
        </authorList>
    </citation>
    <scope>NUCLEOTIDE SEQUENCE [LARGE SCALE GENOMIC DNA]</scope>
    <source>
        <strain evidence="6 8">DSM 17515</strain>
    </source>
</reference>
<evidence type="ECO:0000313" key="6">
    <source>
        <dbReference type="EMBL" id="TWR63268.1"/>
    </source>
</evidence>
<dbReference type="InterPro" id="IPR036737">
    <property type="entry name" value="OmpA-like_sf"/>
</dbReference>
<dbReference type="AlphaFoldDB" id="A0A1H1F7J6"/>
<dbReference type="EMBL" id="VFES01000016">
    <property type="protein sequence ID" value="TWR63268.1"/>
    <property type="molecule type" value="Genomic_DNA"/>
</dbReference>
<evidence type="ECO:0000256" key="3">
    <source>
        <dbReference type="SAM" id="Phobius"/>
    </source>
</evidence>
<feature type="transmembrane region" description="Helical" evidence="3">
    <location>
        <begin position="38"/>
        <end position="58"/>
    </location>
</feature>
<keyword evidence="7" id="KW-1185">Reference proteome</keyword>